<dbReference type="Proteomes" id="UP001222325">
    <property type="component" value="Unassembled WGS sequence"/>
</dbReference>
<feature type="compositionally biased region" description="Basic and acidic residues" evidence="1">
    <location>
        <begin position="86"/>
        <end position="100"/>
    </location>
</feature>
<reference evidence="2" key="1">
    <citation type="submission" date="2023-03" db="EMBL/GenBank/DDBJ databases">
        <title>Massive genome expansion in bonnet fungi (Mycena s.s.) driven by repeated elements and novel gene families across ecological guilds.</title>
        <authorList>
            <consortium name="Lawrence Berkeley National Laboratory"/>
            <person name="Harder C.B."/>
            <person name="Miyauchi S."/>
            <person name="Viragh M."/>
            <person name="Kuo A."/>
            <person name="Thoen E."/>
            <person name="Andreopoulos B."/>
            <person name="Lu D."/>
            <person name="Skrede I."/>
            <person name="Drula E."/>
            <person name="Henrissat B."/>
            <person name="Morin E."/>
            <person name="Kohler A."/>
            <person name="Barry K."/>
            <person name="LaButti K."/>
            <person name="Morin E."/>
            <person name="Salamov A."/>
            <person name="Lipzen A."/>
            <person name="Mereny Z."/>
            <person name="Hegedus B."/>
            <person name="Baldrian P."/>
            <person name="Stursova M."/>
            <person name="Weitz H."/>
            <person name="Taylor A."/>
            <person name="Grigoriev I.V."/>
            <person name="Nagy L.G."/>
            <person name="Martin F."/>
            <person name="Kauserud H."/>
        </authorList>
    </citation>
    <scope>NUCLEOTIDE SEQUENCE</scope>
    <source>
        <strain evidence="2">CBHHK173m</strain>
    </source>
</reference>
<feature type="region of interest" description="Disordered" evidence="1">
    <location>
        <begin position="86"/>
        <end position="114"/>
    </location>
</feature>
<evidence type="ECO:0000313" key="2">
    <source>
        <dbReference type="EMBL" id="KAJ7082916.1"/>
    </source>
</evidence>
<sequence length="350" mass="38860">MPHPGFAQRIGEVARALDATVLIDRTELAREGPLGVIDLLDAEDDDRANEGGRDARRARAAESRGWCLEERVTLDKTLCVEAREELERTVETDETERAEATEDEERTEETDDTERMEEIDAIERMEGVRMKEVPLEESWRVGRRGDNGRLGDSCTVRWLEDDEASEEDGDVDRTTSGGAAEREYRGSAIKSDCTDSTRHERARLRAMTSSAAYRGVGVGSERGLLLLPESEPRRVEADEDANENARETAGDRADFLDSAMARAICSSEEESESAEKAAYLKIHATRLVFPASSSDMYTDVASSRIPMSLKWCRLSGREEKWGDVALSSVSLSPISNVDLCLLLDPQARPV</sequence>
<feature type="compositionally biased region" description="Acidic residues" evidence="1">
    <location>
        <begin position="160"/>
        <end position="170"/>
    </location>
</feature>
<organism evidence="2 3">
    <name type="scientific">Mycena belliarum</name>
    <dbReference type="NCBI Taxonomy" id="1033014"/>
    <lineage>
        <taxon>Eukaryota</taxon>
        <taxon>Fungi</taxon>
        <taxon>Dikarya</taxon>
        <taxon>Basidiomycota</taxon>
        <taxon>Agaricomycotina</taxon>
        <taxon>Agaricomycetes</taxon>
        <taxon>Agaricomycetidae</taxon>
        <taxon>Agaricales</taxon>
        <taxon>Marasmiineae</taxon>
        <taxon>Mycenaceae</taxon>
        <taxon>Mycena</taxon>
    </lineage>
</organism>
<name>A0AAD6TXQ2_9AGAR</name>
<accession>A0AAD6TXQ2</accession>
<proteinExistence type="predicted"/>
<dbReference type="EMBL" id="JARJCN010000043">
    <property type="protein sequence ID" value="KAJ7082916.1"/>
    <property type="molecule type" value="Genomic_DNA"/>
</dbReference>
<protein>
    <submittedName>
        <fullName evidence="2">Uncharacterized protein</fullName>
    </submittedName>
</protein>
<feature type="compositionally biased region" description="Acidic residues" evidence="1">
    <location>
        <begin position="101"/>
        <end position="114"/>
    </location>
</feature>
<evidence type="ECO:0000256" key="1">
    <source>
        <dbReference type="SAM" id="MobiDB-lite"/>
    </source>
</evidence>
<dbReference type="AlphaFoldDB" id="A0AAD6TXQ2"/>
<comment type="caution">
    <text evidence="2">The sequence shown here is derived from an EMBL/GenBank/DDBJ whole genome shotgun (WGS) entry which is preliminary data.</text>
</comment>
<evidence type="ECO:0000313" key="3">
    <source>
        <dbReference type="Proteomes" id="UP001222325"/>
    </source>
</evidence>
<keyword evidence="3" id="KW-1185">Reference proteome</keyword>
<feature type="region of interest" description="Disordered" evidence="1">
    <location>
        <begin position="160"/>
        <end position="196"/>
    </location>
</feature>
<gene>
    <name evidence="2" type="ORF">B0H15DRAFT_803045</name>
</gene>